<dbReference type="Gene3D" id="1.10.150.20">
    <property type="entry name" value="5' to 3' exonuclease, C-terminal subdomain"/>
    <property type="match status" value="1"/>
</dbReference>
<dbReference type="GO" id="GO:0003899">
    <property type="term" value="F:DNA-directed RNA polymerase activity"/>
    <property type="evidence" value="ECO:0007669"/>
    <property type="project" value="UniProtKB-UniRule"/>
</dbReference>
<feature type="region of interest" description="Alpha N-terminal domain (alpha-NTD)" evidence="11">
    <location>
        <begin position="1"/>
        <end position="222"/>
    </location>
</feature>
<keyword evidence="6 11" id="KW-0548">Nucleotidyltransferase</keyword>
<dbReference type="HAMAP" id="MF_00059">
    <property type="entry name" value="RNApol_bact_RpoA"/>
    <property type="match status" value="1"/>
</dbReference>
<evidence type="ECO:0000256" key="10">
    <source>
        <dbReference type="ARBA" id="ARBA00048552"/>
    </source>
</evidence>
<dbReference type="GO" id="GO:0005737">
    <property type="term" value="C:cytoplasm"/>
    <property type="evidence" value="ECO:0007669"/>
    <property type="project" value="UniProtKB-ARBA"/>
</dbReference>
<dbReference type="SUPFAM" id="SSF55257">
    <property type="entry name" value="RBP11-like subunits of RNA polymerase"/>
    <property type="match status" value="1"/>
</dbReference>
<comment type="function">
    <text evidence="11">DNA-dependent RNA polymerase catalyzes the transcription of DNA into RNA using the four ribonucleoside triphosphates as substrates.</text>
</comment>
<dbReference type="InterPro" id="IPR036603">
    <property type="entry name" value="RBP11-like"/>
</dbReference>
<evidence type="ECO:0000256" key="3">
    <source>
        <dbReference type="ARBA" id="ARBA00015972"/>
    </source>
</evidence>
<dbReference type="GO" id="GO:0006351">
    <property type="term" value="P:DNA-templated transcription"/>
    <property type="evidence" value="ECO:0007669"/>
    <property type="project" value="UniProtKB-UniRule"/>
</dbReference>
<dbReference type="InterPro" id="IPR011263">
    <property type="entry name" value="DNA-dir_RNA_pol_RpoA/D/Rpb3"/>
</dbReference>
<keyword evidence="7 11" id="KW-0804">Transcription</keyword>
<reference evidence="13 14" key="1">
    <citation type="journal article" date="2016" name="Nat. Commun.">
        <title>Thousands of microbial genomes shed light on interconnected biogeochemical processes in an aquifer system.</title>
        <authorList>
            <person name="Anantharaman K."/>
            <person name="Brown C.T."/>
            <person name="Hug L.A."/>
            <person name="Sharon I."/>
            <person name="Castelle C.J."/>
            <person name="Probst A.J."/>
            <person name="Thomas B.C."/>
            <person name="Singh A."/>
            <person name="Wilkins M.J."/>
            <person name="Karaoz U."/>
            <person name="Brodie E.L."/>
            <person name="Williams K.H."/>
            <person name="Hubbard S.S."/>
            <person name="Banfield J.F."/>
        </authorList>
    </citation>
    <scope>NUCLEOTIDE SEQUENCE [LARGE SCALE GENOMIC DNA]</scope>
</reference>
<dbReference type="EC" id="2.7.7.6" evidence="2 11"/>
<feature type="domain" description="DNA-directed RNA polymerase RpoA/D/Rpb3-type" evidence="12">
    <location>
        <begin position="17"/>
        <end position="223"/>
    </location>
</feature>
<dbReference type="InterPro" id="IPR011773">
    <property type="entry name" value="DNA-dir_RpoA"/>
</dbReference>
<dbReference type="Gene3D" id="3.30.1360.10">
    <property type="entry name" value="RNA polymerase, RBP11-like subunit"/>
    <property type="match status" value="1"/>
</dbReference>
<dbReference type="CDD" id="cd06928">
    <property type="entry name" value="RNAP_alpha_NTD"/>
    <property type="match status" value="1"/>
</dbReference>
<comment type="catalytic activity">
    <reaction evidence="10 11">
        <text>RNA(n) + a ribonucleoside 5'-triphosphate = RNA(n+1) + diphosphate</text>
        <dbReference type="Rhea" id="RHEA:21248"/>
        <dbReference type="Rhea" id="RHEA-COMP:14527"/>
        <dbReference type="Rhea" id="RHEA-COMP:17342"/>
        <dbReference type="ChEBI" id="CHEBI:33019"/>
        <dbReference type="ChEBI" id="CHEBI:61557"/>
        <dbReference type="ChEBI" id="CHEBI:140395"/>
        <dbReference type="EC" id="2.7.7.6"/>
    </reaction>
</comment>
<dbReference type="SUPFAM" id="SSF47789">
    <property type="entry name" value="C-terminal domain of RNA polymerase alpha subunit"/>
    <property type="match status" value="1"/>
</dbReference>
<evidence type="ECO:0000256" key="8">
    <source>
        <dbReference type="ARBA" id="ARBA00032524"/>
    </source>
</evidence>
<dbReference type="Proteomes" id="UP000179069">
    <property type="component" value="Unassembled WGS sequence"/>
</dbReference>
<evidence type="ECO:0000256" key="9">
    <source>
        <dbReference type="ARBA" id="ARBA00033070"/>
    </source>
</evidence>
<gene>
    <name evidence="11" type="primary">rpoA</name>
    <name evidence="13" type="ORF">A2785_00270</name>
</gene>
<dbReference type="EMBL" id="MHCI01000017">
    <property type="protein sequence ID" value="OGY16372.1"/>
    <property type="molecule type" value="Genomic_DNA"/>
</dbReference>
<evidence type="ECO:0000256" key="6">
    <source>
        <dbReference type="ARBA" id="ARBA00022695"/>
    </source>
</evidence>
<evidence type="ECO:0000256" key="1">
    <source>
        <dbReference type="ARBA" id="ARBA00007123"/>
    </source>
</evidence>
<evidence type="ECO:0000256" key="7">
    <source>
        <dbReference type="ARBA" id="ARBA00023163"/>
    </source>
</evidence>
<dbReference type="Gene3D" id="2.170.120.12">
    <property type="entry name" value="DNA-directed RNA polymerase, insert domain"/>
    <property type="match status" value="1"/>
</dbReference>
<comment type="domain">
    <text evidence="11">The N-terminal domain is essential for RNAP assembly and basal transcription, whereas the C-terminal domain is involved in interaction with transcriptional regulators and with upstream promoter elements.</text>
</comment>
<dbReference type="GO" id="GO:0046983">
    <property type="term" value="F:protein dimerization activity"/>
    <property type="evidence" value="ECO:0007669"/>
    <property type="project" value="InterPro"/>
</dbReference>
<dbReference type="InterPro" id="IPR011262">
    <property type="entry name" value="DNA-dir_RNA_pol_insert"/>
</dbReference>
<comment type="subunit">
    <text evidence="11">Homodimer. The RNAP catalytic core consists of 2 alpha, 1 beta, 1 beta' and 1 omega subunit. When a sigma factor is associated with the core the holoenzyme is formed, which can initiate transcription.</text>
</comment>
<dbReference type="InterPro" id="IPR011260">
    <property type="entry name" value="RNAP_asu_C"/>
</dbReference>
<dbReference type="FunFam" id="2.170.120.12:FF:000001">
    <property type="entry name" value="DNA-directed RNA polymerase subunit alpha"/>
    <property type="match status" value="1"/>
</dbReference>
<organism evidence="13 14">
    <name type="scientific">Candidatus Chisholmbacteria bacterium RIFCSPHIGHO2_01_FULL_49_18</name>
    <dbReference type="NCBI Taxonomy" id="1797590"/>
    <lineage>
        <taxon>Bacteria</taxon>
        <taxon>Candidatus Chisholmiibacteriota</taxon>
    </lineage>
</organism>
<feature type="region of interest" description="Alpha C-terminal domain (alpha-CTD)" evidence="11">
    <location>
        <begin position="237"/>
        <end position="305"/>
    </location>
</feature>
<keyword evidence="5 11" id="KW-0808">Transferase</keyword>
<protein>
    <recommendedName>
        <fullName evidence="3 11">DNA-directed RNA polymerase subunit alpha</fullName>
        <shortName evidence="11">RNAP subunit alpha</shortName>
        <ecNumber evidence="2 11">2.7.7.6</ecNumber>
    </recommendedName>
    <alternativeName>
        <fullName evidence="9 11">RNA polymerase subunit alpha</fullName>
    </alternativeName>
    <alternativeName>
        <fullName evidence="8 11">Transcriptase subunit alpha</fullName>
    </alternativeName>
</protein>
<dbReference type="Pfam" id="PF01193">
    <property type="entry name" value="RNA_pol_L"/>
    <property type="match status" value="1"/>
</dbReference>
<accession>A0A1G1VLV8</accession>
<evidence type="ECO:0000259" key="12">
    <source>
        <dbReference type="SMART" id="SM00662"/>
    </source>
</evidence>
<evidence type="ECO:0000256" key="2">
    <source>
        <dbReference type="ARBA" id="ARBA00012418"/>
    </source>
</evidence>
<dbReference type="GO" id="GO:0003677">
    <property type="term" value="F:DNA binding"/>
    <property type="evidence" value="ECO:0007669"/>
    <property type="project" value="UniProtKB-UniRule"/>
</dbReference>
<dbReference type="NCBIfam" id="NF003519">
    <property type="entry name" value="PRK05182.2-5"/>
    <property type="match status" value="1"/>
</dbReference>
<dbReference type="SUPFAM" id="SSF56553">
    <property type="entry name" value="Insert subdomain of RNA polymerase alpha subunit"/>
    <property type="match status" value="1"/>
</dbReference>
<evidence type="ECO:0000313" key="14">
    <source>
        <dbReference type="Proteomes" id="UP000179069"/>
    </source>
</evidence>
<dbReference type="InterPro" id="IPR036643">
    <property type="entry name" value="RNApol_insert_sf"/>
</dbReference>
<evidence type="ECO:0000313" key="13">
    <source>
        <dbReference type="EMBL" id="OGY16372.1"/>
    </source>
</evidence>
<sequence length="305" mass="33824">MFSPTFAVTPSKEEADSATYVIEPLEKGYGHTLGNALRRIMLNSLPGAAITQVKIKGIRHQFTTLKGMSEDIVEFILNLKRIRIRYEGDEPQTLHLTAQGPGEVKASQIKAPPVVTIINKQLVLGTLSEKKTSLEAEMTVERGVGYSSVEGRKSDQLGVIPIDALFTPMRMVAYRVETTRVGRKTDLDRLIMEVKTDGTIKPKEALTQTAKLLSAYFKQVYEPKVAKVEKHEEESFMSGETYKLTVEELDLPTRIANALRKGGYKTVLDLTKAAESEVAKVKNLGEKSVGLVKKALKKKEVGFKE</sequence>
<proteinExistence type="inferred from homology"/>
<dbReference type="SMART" id="SM00662">
    <property type="entry name" value="RPOLD"/>
    <property type="match status" value="1"/>
</dbReference>
<keyword evidence="4 11" id="KW-0240">DNA-directed RNA polymerase</keyword>
<dbReference type="NCBIfam" id="TIGR02027">
    <property type="entry name" value="rpoA"/>
    <property type="match status" value="1"/>
</dbReference>
<evidence type="ECO:0000256" key="11">
    <source>
        <dbReference type="HAMAP-Rule" id="MF_00059"/>
    </source>
</evidence>
<evidence type="ECO:0000256" key="5">
    <source>
        <dbReference type="ARBA" id="ARBA00022679"/>
    </source>
</evidence>
<dbReference type="AlphaFoldDB" id="A0A1G1VLV8"/>
<comment type="caution">
    <text evidence="13">The sequence shown here is derived from an EMBL/GenBank/DDBJ whole genome shotgun (WGS) entry which is preliminary data.</text>
</comment>
<dbReference type="GO" id="GO:0000428">
    <property type="term" value="C:DNA-directed RNA polymerase complex"/>
    <property type="evidence" value="ECO:0007669"/>
    <property type="project" value="UniProtKB-KW"/>
</dbReference>
<dbReference type="Pfam" id="PF01000">
    <property type="entry name" value="RNA_pol_A_bac"/>
    <property type="match status" value="1"/>
</dbReference>
<evidence type="ECO:0000256" key="4">
    <source>
        <dbReference type="ARBA" id="ARBA00022478"/>
    </source>
</evidence>
<dbReference type="Pfam" id="PF03118">
    <property type="entry name" value="RNA_pol_A_CTD"/>
    <property type="match status" value="1"/>
</dbReference>
<comment type="similarity">
    <text evidence="1 11">Belongs to the RNA polymerase alpha chain family.</text>
</comment>
<name>A0A1G1VLV8_9BACT</name>